<gene>
    <name evidence="8" type="ORF">VFPPC_11659</name>
</gene>
<feature type="region of interest" description="Disordered" evidence="5">
    <location>
        <begin position="153"/>
        <end position="178"/>
    </location>
</feature>
<keyword evidence="7" id="KW-0732">Signal</keyword>
<evidence type="ECO:0000256" key="6">
    <source>
        <dbReference type="SAM" id="Phobius"/>
    </source>
</evidence>
<dbReference type="PANTHER" id="PTHR15549">
    <property type="entry name" value="PAIRED IMMUNOGLOBULIN-LIKE TYPE 2 RECEPTOR"/>
    <property type="match status" value="1"/>
</dbReference>
<comment type="caution">
    <text evidence="8">The sequence shown here is derived from an EMBL/GenBank/DDBJ whole genome shotgun (WGS) entry which is preliminary data.</text>
</comment>
<proteinExistence type="predicted"/>
<protein>
    <submittedName>
        <fullName evidence="8">Uncharacterized protein</fullName>
    </submittedName>
</protein>
<feature type="region of interest" description="Disordered" evidence="5">
    <location>
        <begin position="214"/>
        <end position="260"/>
    </location>
</feature>
<evidence type="ECO:0000256" key="2">
    <source>
        <dbReference type="ARBA" id="ARBA00022692"/>
    </source>
</evidence>
<dbReference type="OrthoDB" id="4940943at2759"/>
<evidence type="ECO:0000256" key="1">
    <source>
        <dbReference type="ARBA" id="ARBA00004167"/>
    </source>
</evidence>
<dbReference type="GO" id="GO:0016020">
    <property type="term" value="C:membrane"/>
    <property type="evidence" value="ECO:0007669"/>
    <property type="project" value="UniProtKB-SubCell"/>
</dbReference>
<keyword evidence="3 6" id="KW-1133">Transmembrane helix</keyword>
<keyword evidence="2 6" id="KW-0812">Transmembrane</keyword>
<evidence type="ECO:0000256" key="5">
    <source>
        <dbReference type="SAM" id="MobiDB-lite"/>
    </source>
</evidence>
<comment type="subcellular location">
    <subcellularLocation>
        <location evidence="1">Membrane</location>
        <topology evidence="1">Single-pass membrane protein</topology>
    </subcellularLocation>
</comment>
<reference evidence="8 9" key="1">
    <citation type="journal article" date="2016" name="PLoS Pathog.">
        <title>Biosynthesis of antibiotic leucinostatins in bio-control fungus Purpureocillium lilacinum and their inhibition on phytophthora revealed by genome mining.</title>
        <authorList>
            <person name="Wang G."/>
            <person name="Liu Z."/>
            <person name="Lin R."/>
            <person name="Li E."/>
            <person name="Mao Z."/>
            <person name="Ling J."/>
            <person name="Yang Y."/>
            <person name="Yin W.B."/>
            <person name="Xie B."/>
        </authorList>
    </citation>
    <scope>NUCLEOTIDE SEQUENCE [LARGE SCALE GENOMIC DNA]</scope>
    <source>
        <strain evidence="8">170</strain>
    </source>
</reference>
<dbReference type="KEGG" id="pchm:VFPPC_11659"/>
<dbReference type="EMBL" id="LSBJ02000027">
    <property type="protein sequence ID" value="OAQ58324.1"/>
    <property type="molecule type" value="Genomic_DNA"/>
</dbReference>
<dbReference type="GeneID" id="28853773"/>
<feature type="transmembrane region" description="Helical" evidence="6">
    <location>
        <begin position="183"/>
        <end position="207"/>
    </location>
</feature>
<sequence>MQSSSLICLCAFVVSVLGKSRFTQPPANGPDGNYQDNPVYALGKQVDVQWQSDLDTMDLILFEQYPAAGKGVQYLKKLRQGSRSTSLIWTVSLDGLSRNVTKGEDVVLYFAVLRAGTPNKDAMSHYFNVTLPDTTTSATGTPTASTMVMTTSSMTNVPTNTPTGTTTTEPESSGASSGLSNGAVAGIAVGCTLGGILVLGGIGLLAWKKFRKGKGESSDDVQASEVKPPELAAPPAPPVYEAPATPLQSRQPAAPIYEAP</sequence>
<evidence type="ECO:0000256" key="7">
    <source>
        <dbReference type="SAM" id="SignalP"/>
    </source>
</evidence>
<dbReference type="Proteomes" id="UP000078397">
    <property type="component" value="Unassembled WGS sequence"/>
</dbReference>
<keyword evidence="4 6" id="KW-0472">Membrane</keyword>
<evidence type="ECO:0000313" key="8">
    <source>
        <dbReference type="EMBL" id="OAQ58324.1"/>
    </source>
</evidence>
<dbReference type="GO" id="GO:0071944">
    <property type="term" value="C:cell periphery"/>
    <property type="evidence" value="ECO:0007669"/>
    <property type="project" value="UniProtKB-ARBA"/>
</dbReference>
<organism evidence="8 9">
    <name type="scientific">Pochonia chlamydosporia 170</name>
    <dbReference type="NCBI Taxonomy" id="1380566"/>
    <lineage>
        <taxon>Eukaryota</taxon>
        <taxon>Fungi</taxon>
        <taxon>Dikarya</taxon>
        <taxon>Ascomycota</taxon>
        <taxon>Pezizomycotina</taxon>
        <taxon>Sordariomycetes</taxon>
        <taxon>Hypocreomycetidae</taxon>
        <taxon>Hypocreales</taxon>
        <taxon>Clavicipitaceae</taxon>
        <taxon>Pochonia</taxon>
    </lineage>
</organism>
<dbReference type="RefSeq" id="XP_018136501.1">
    <property type="nucleotide sequence ID" value="XM_018289779.1"/>
</dbReference>
<evidence type="ECO:0000313" key="9">
    <source>
        <dbReference type="Proteomes" id="UP000078397"/>
    </source>
</evidence>
<name>A0A179EYQ8_METCM</name>
<feature type="signal peptide" evidence="7">
    <location>
        <begin position="1"/>
        <end position="18"/>
    </location>
</feature>
<evidence type="ECO:0000256" key="4">
    <source>
        <dbReference type="ARBA" id="ARBA00023136"/>
    </source>
</evidence>
<keyword evidence="9" id="KW-1185">Reference proteome</keyword>
<dbReference type="InterPro" id="IPR051694">
    <property type="entry name" value="Immunoregulatory_rcpt-like"/>
</dbReference>
<dbReference type="AlphaFoldDB" id="A0A179EYQ8"/>
<evidence type="ECO:0000256" key="3">
    <source>
        <dbReference type="ARBA" id="ARBA00022989"/>
    </source>
</evidence>
<feature type="compositionally biased region" description="Pro residues" evidence="5">
    <location>
        <begin position="231"/>
        <end position="240"/>
    </location>
</feature>
<feature type="chain" id="PRO_5008101085" evidence="7">
    <location>
        <begin position="19"/>
        <end position="260"/>
    </location>
</feature>
<accession>A0A179EYQ8</accession>